<evidence type="ECO:0000259" key="2">
    <source>
        <dbReference type="SMART" id="SM00955"/>
    </source>
</evidence>
<dbReference type="SUPFAM" id="SSF50249">
    <property type="entry name" value="Nucleic acid-binding proteins"/>
    <property type="match status" value="1"/>
</dbReference>
<dbReference type="SMART" id="SM00955">
    <property type="entry name" value="RNB"/>
    <property type="match status" value="1"/>
</dbReference>
<dbReference type="OrthoDB" id="2285229at2759"/>
<dbReference type="InterPro" id="IPR001900">
    <property type="entry name" value="RNase_II/R"/>
</dbReference>
<dbReference type="STRING" id="1344416.A0A139A1A1"/>
<name>A0A139A1A1_GONPJ</name>
<dbReference type="PANTHER" id="PTHR23355">
    <property type="entry name" value="RIBONUCLEASE"/>
    <property type="match status" value="1"/>
</dbReference>
<dbReference type="GO" id="GO:0004540">
    <property type="term" value="F:RNA nuclease activity"/>
    <property type="evidence" value="ECO:0007669"/>
    <property type="project" value="InterPro"/>
</dbReference>
<dbReference type="InterPro" id="IPR012340">
    <property type="entry name" value="NA-bd_OB-fold"/>
</dbReference>
<feature type="domain" description="RNB" evidence="2">
    <location>
        <begin position="118"/>
        <end position="487"/>
    </location>
</feature>
<protein>
    <submittedName>
        <fullName evidence="3">RNB-domain-containing protein</fullName>
    </submittedName>
</protein>
<dbReference type="Pfam" id="PF00773">
    <property type="entry name" value="RNB"/>
    <property type="match status" value="1"/>
</dbReference>
<keyword evidence="4" id="KW-1185">Reference proteome</keyword>
<dbReference type="Proteomes" id="UP000070544">
    <property type="component" value="Unassembled WGS sequence"/>
</dbReference>
<dbReference type="AlphaFoldDB" id="A0A139A1A1"/>
<reference evidence="3 4" key="1">
    <citation type="journal article" date="2015" name="Genome Biol. Evol.">
        <title>Phylogenomic analyses indicate that early fungi evolved digesting cell walls of algal ancestors of land plants.</title>
        <authorList>
            <person name="Chang Y."/>
            <person name="Wang S."/>
            <person name="Sekimoto S."/>
            <person name="Aerts A.L."/>
            <person name="Choi C."/>
            <person name="Clum A."/>
            <person name="LaButti K.M."/>
            <person name="Lindquist E.A."/>
            <person name="Yee Ngan C."/>
            <person name="Ohm R.A."/>
            <person name="Salamov A.A."/>
            <person name="Grigoriev I.V."/>
            <person name="Spatafora J.W."/>
            <person name="Berbee M.L."/>
        </authorList>
    </citation>
    <scope>NUCLEOTIDE SEQUENCE [LARGE SCALE GENOMIC DNA]</scope>
    <source>
        <strain evidence="3 4">JEL478</strain>
    </source>
</reference>
<feature type="region of interest" description="Disordered" evidence="1">
    <location>
        <begin position="600"/>
        <end position="657"/>
    </location>
</feature>
<feature type="compositionally biased region" description="Basic and acidic residues" evidence="1">
    <location>
        <begin position="600"/>
        <end position="611"/>
    </location>
</feature>
<dbReference type="PANTHER" id="PTHR23355:SF37">
    <property type="entry name" value="EXORIBONUCLEASE 2"/>
    <property type="match status" value="1"/>
</dbReference>
<gene>
    <name evidence="3" type="ORF">M427DRAFT_62032</name>
</gene>
<organism evidence="3 4">
    <name type="scientific">Gonapodya prolifera (strain JEL478)</name>
    <name type="common">Monoblepharis prolifera</name>
    <dbReference type="NCBI Taxonomy" id="1344416"/>
    <lineage>
        <taxon>Eukaryota</taxon>
        <taxon>Fungi</taxon>
        <taxon>Fungi incertae sedis</taxon>
        <taxon>Chytridiomycota</taxon>
        <taxon>Chytridiomycota incertae sedis</taxon>
        <taxon>Monoblepharidomycetes</taxon>
        <taxon>Monoblepharidales</taxon>
        <taxon>Gonapodyaceae</taxon>
        <taxon>Gonapodya</taxon>
    </lineage>
</organism>
<evidence type="ECO:0000256" key="1">
    <source>
        <dbReference type="SAM" id="MobiDB-lite"/>
    </source>
</evidence>
<dbReference type="EMBL" id="KQ965821">
    <property type="protein sequence ID" value="KXS10509.1"/>
    <property type="molecule type" value="Genomic_DNA"/>
</dbReference>
<dbReference type="GO" id="GO:0003723">
    <property type="term" value="F:RNA binding"/>
    <property type="evidence" value="ECO:0007669"/>
    <property type="project" value="InterPro"/>
</dbReference>
<proteinExistence type="predicted"/>
<feature type="compositionally biased region" description="Basic and acidic residues" evidence="1">
    <location>
        <begin position="620"/>
        <end position="629"/>
    </location>
</feature>
<dbReference type="GO" id="GO:0006402">
    <property type="term" value="P:mRNA catabolic process"/>
    <property type="evidence" value="ECO:0007669"/>
    <property type="project" value="TreeGrafter"/>
</dbReference>
<sequence length="731" mass="80056">MPTFASEASHIVIVDVSGQCRSIFTSISDQCLDQPFSPPDPAAPPIPAGFSHPGSVLAYVPKSAGKDAAWVPLAPGGTPLALLFGVLIQFGLNPLYSNDVRSETTQLLAHPGLDDPSLKDLVDLPFVTIDNEDSRDLDQAMFLARVGPDDLEDQKAGGAFIIKYALSDASYYVRPGTAIFNHALSRGTSFYLPAFTVPMLPHQLSEGLVSLNPNVVRRALCFHLTLDANGKCVRSVIERCKIRSQAKLSYVGVQKFYDGMNPSLAGKPYTETLELLREVGTILIAESESRDVVRYDRINLQVSLDVLPGADLSSAEGHGAVLAKLGMRRELRVDTDRYNEQISLLCNREGAAFFQRDAAKDTQVQPIYRTHSPPPESRLVTVNSFIDTLISVHGLDPKLWMWHHERGESVQAYLARLPGGDDDVTAGDKERRIRDSIERQFLMVNTGSEYSPEPSVHYALGVSAYSRFSSPMREVVGIFTHKEALEKLDRSLAGSDSADEALRAQVISSGMKAKQTQNRIEKAVQELAMNHFFAADARQPWPDRPRRKGTVMGMAGSKVYVTLDDPPMELKVYLDDVGRVTGRRWAVVERFHDDDGVVVKETGQEWKDPKAASEGNGNGKGKERCERTLSPDTGAPEAPQTRQKSRNSSRQREPVSSGVRGKAWWSLFQPSPELEVTGSLHDVALSEIAPGPLRVGDEVTLVTTGYNAPNGQNGASGASSGRWMMVFVKSA</sequence>
<dbReference type="GO" id="GO:0005829">
    <property type="term" value="C:cytosol"/>
    <property type="evidence" value="ECO:0007669"/>
    <property type="project" value="TreeGrafter"/>
</dbReference>
<evidence type="ECO:0000313" key="3">
    <source>
        <dbReference type="EMBL" id="KXS10509.1"/>
    </source>
</evidence>
<dbReference type="InterPro" id="IPR050180">
    <property type="entry name" value="RNR_Ribonuclease"/>
</dbReference>
<evidence type="ECO:0000313" key="4">
    <source>
        <dbReference type="Proteomes" id="UP000070544"/>
    </source>
</evidence>
<accession>A0A139A1A1</accession>